<proteinExistence type="predicted"/>
<keyword evidence="5 6" id="KW-0472">Membrane</keyword>
<feature type="transmembrane region" description="Helical" evidence="6">
    <location>
        <begin position="426"/>
        <end position="447"/>
    </location>
</feature>
<keyword evidence="2" id="KW-0813">Transport</keyword>
<feature type="transmembrane region" description="Helical" evidence="6">
    <location>
        <begin position="514"/>
        <end position="536"/>
    </location>
</feature>
<keyword evidence="3 6" id="KW-0812">Transmembrane</keyword>
<evidence type="ECO:0000256" key="6">
    <source>
        <dbReference type="SAM" id="Phobius"/>
    </source>
</evidence>
<reference evidence="9" key="1">
    <citation type="submission" date="2020-10" db="EMBL/GenBank/DDBJ databases">
        <title>Genome Sequence of Monilinia vaccinii-corymbosi Sheds Light on Mummy Berry Disease Infection of Blueberry and Mating Type.</title>
        <authorList>
            <person name="Yow A.G."/>
            <person name="Zhang Y."/>
            <person name="Bansal K."/>
            <person name="Eacker S.M."/>
            <person name="Sullivan S."/>
            <person name="Liachko I."/>
            <person name="Cubeta M.A."/>
            <person name="Rollins J.A."/>
            <person name="Ashrafi H."/>
        </authorList>
    </citation>
    <scope>NUCLEOTIDE SEQUENCE</scope>
    <source>
        <strain evidence="9">RL-1</strain>
    </source>
</reference>
<feature type="transmembrane region" description="Helical" evidence="6">
    <location>
        <begin position="264"/>
        <end position="287"/>
    </location>
</feature>
<evidence type="ECO:0000313" key="10">
    <source>
        <dbReference type="Proteomes" id="UP000672032"/>
    </source>
</evidence>
<name>A0A8A3PQ64_9HELO</name>
<feature type="transmembrane region" description="Helical" evidence="6">
    <location>
        <begin position="467"/>
        <end position="493"/>
    </location>
</feature>
<feature type="chain" id="PRO_5032360086" description="Amino acid transporter transmembrane domain-containing protein" evidence="7">
    <location>
        <begin position="19"/>
        <end position="649"/>
    </location>
</feature>
<feature type="transmembrane region" description="Helical" evidence="6">
    <location>
        <begin position="220"/>
        <end position="244"/>
    </location>
</feature>
<evidence type="ECO:0000256" key="5">
    <source>
        <dbReference type="ARBA" id="ARBA00023136"/>
    </source>
</evidence>
<feature type="transmembrane region" description="Helical" evidence="6">
    <location>
        <begin position="326"/>
        <end position="349"/>
    </location>
</feature>
<feature type="transmembrane region" description="Helical" evidence="6">
    <location>
        <begin position="188"/>
        <end position="208"/>
    </location>
</feature>
<feature type="signal peptide" evidence="7">
    <location>
        <begin position="1"/>
        <end position="18"/>
    </location>
</feature>
<evidence type="ECO:0000256" key="1">
    <source>
        <dbReference type="ARBA" id="ARBA00004370"/>
    </source>
</evidence>
<dbReference type="InterPro" id="IPR013057">
    <property type="entry name" value="AA_transpt_TM"/>
</dbReference>
<dbReference type="Proteomes" id="UP000672032">
    <property type="component" value="Chromosome 9"/>
</dbReference>
<evidence type="ECO:0000256" key="4">
    <source>
        <dbReference type="ARBA" id="ARBA00022989"/>
    </source>
</evidence>
<keyword evidence="10" id="KW-1185">Reference proteome</keyword>
<dbReference type="GO" id="GO:0016020">
    <property type="term" value="C:membrane"/>
    <property type="evidence" value="ECO:0007669"/>
    <property type="project" value="UniProtKB-SubCell"/>
</dbReference>
<evidence type="ECO:0000259" key="8">
    <source>
        <dbReference type="Pfam" id="PF01490"/>
    </source>
</evidence>
<evidence type="ECO:0000313" key="9">
    <source>
        <dbReference type="EMBL" id="QSZ37667.1"/>
    </source>
</evidence>
<gene>
    <name evidence="9" type="ORF">DSL72_008766</name>
</gene>
<dbReference type="PANTHER" id="PTHR48017">
    <property type="entry name" value="OS05G0424000 PROTEIN-RELATED"/>
    <property type="match status" value="1"/>
</dbReference>
<evidence type="ECO:0000256" key="3">
    <source>
        <dbReference type="ARBA" id="ARBA00022692"/>
    </source>
</evidence>
<dbReference type="EMBL" id="CP063413">
    <property type="protein sequence ID" value="QSZ37667.1"/>
    <property type="molecule type" value="Genomic_DNA"/>
</dbReference>
<evidence type="ECO:0000256" key="2">
    <source>
        <dbReference type="ARBA" id="ARBA00022448"/>
    </source>
</evidence>
<protein>
    <recommendedName>
        <fullName evidence="8">Amino acid transporter transmembrane domain-containing protein</fullName>
    </recommendedName>
</protein>
<feature type="domain" description="Amino acid transporter transmembrane" evidence="8">
    <location>
        <begin position="187"/>
        <end position="561"/>
    </location>
</feature>
<feature type="transmembrane region" description="Helical" evidence="6">
    <location>
        <begin position="602"/>
        <end position="624"/>
    </location>
</feature>
<organism evidence="9 10">
    <name type="scientific">Monilinia vaccinii-corymbosi</name>
    <dbReference type="NCBI Taxonomy" id="61207"/>
    <lineage>
        <taxon>Eukaryota</taxon>
        <taxon>Fungi</taxon>
        <taxon>Dikarya</taxon>
        <taxon>Ascomycota</taxon>
        <taxon>Pezizomycotina</taxon>
        <taxon>Leotiomycetes</taxon>
        <taxon>Helotiales</taxon>
        <taxon>Sclerotiniaceae</taxon>
        <taxon>Monilinia</taxon>
    </lineage>
</organism>
<keyword evidence="4 6" id="KW-1133">Transmembrane helix</keyword>
<comment type="subcellular location">
    <subcellularLocation>
        <location evidence="1">Membrane</location>
    </subcellularLocation>
</comment>
<dbReference type="AlphaFoldDB" id="A0A8A3PQ64"/>
<feature type="transmembrane region" description="Helical" evidence="6">
    <location>
        <begin position="299"/>
        <end position="320"/>
    </location>
</feature>
<dbReference type="OrthoDB" id="40134at2759"/>
<keyword evidence="7" id="KW-0732">Signal</keyword>
<sequence>MHGFSSFMLICMIHHVMRLEGVNKTVRSYPPISFDIERSILLISHIWPNMAQPVANLALEGGDPRDPHHPATGDAKAVELAMLTAIHDPNIPFEEYVYWAEITRAEEEIVNGKFIAAQGPRSWKTIIKNRFPRAKAVSDTPPAITLVASEKNGLDEKSIVPGGSDKLPTRSAVSETEWKTASRAVRTAGWSGVFFLITTDILGPYSVPWAFAQMGYGPGIALYTVFGSFAMYSGWQIYNVFLALDSDKYPAKSYGDLFFRVFGTWARHGINIAQSIQLMFTVSILILSSGQSISQISKGNLCFVVCLIVFMAAGMILGQIRTLQRFGWLATFAVWLNILIIFICMGVVANSAPNYATIKASFGDSFGPGPVHRYAGTPPAGKATGGDGFIGSLNGLNQAVYSYGGAILFVAFMAEMRHPMDFWKGLICADLFIYFVYMFFGIFVYSYQGQYSYNPVIQGLSPYNWQTAANIMNLITGLIAAVLYGNIGIKVAYIDVFQGILKAPPLTTKPGKMIWIAMVPLYWTIAFAVCAAIPQFSYISGLVGALCILQFTYTFPAILGFGYQIQRDAMLPGEESFDPQTGTYNYIDRGVKRWIRGFKVNWLFNIFNFIYFLGALTTAALGIYSSCLGLIRAFDGSSAATSFGCTSPV</sequence>
<accession>A0A8A3PQ64</accession>
<evidence type="ECO:0000256" key="7">
    <source>
        <dbReference type="SAM" id="SignalP"/>
    </source>
</evidence>
<feature type="transmembrane region" description="Helical" evidence="6">
    <location>
        <begin position="542"/>
        <end position="563"/>
    </location>
</feature>
<dbReference type="Pfam" id="PF01490">
    <property type="entry name" value="Aa_trans"/>
    <property type="match status" value="1"/>
</dbReference>